<dbReference type="CDD" id="cd06267">
    <property type="entry name" value="PBP1_LacI_sugar_binding-like"/>
    <property type="match status" value="1"/>
</dbReference>
<dbReference type="Gene3D" id="1.10.260.40">
    <property type="entry name" value="lambda repressor-like DNA-binding domains"/>
    <property type="match status" value="1"/>
</dbReference>
<dbReference type="Proteomes" id="UP001501490">
    <property type="component" value="Unassembled WGS sequence"/>
</dbReference>
<dbReference type="PANTHER" id="PTHR30146">
    <property type="entry name" value="LACI-RELATED TRANSCRIPTIONAL REPRESSOR"/>
    <property type="match status" value="1"/>
</dbReference>
<comment type="caution">
    <text evidence="5">The sequence shown here is derived from an EMBL/GenBank/DDBJ whole genome shotgun (WGS) entry which is preliminary data.</text>
</comment>
<proteinExistence type="predicted"/>
<name>A0ABP7AXJ9_9ACTN</name>
<dbReference type="Pfam" id="PF13377">
    <property type="entry name" value="Peripla_BP_3"/>
    <property type="match status" value="1"/>
</dbReference>
<keyword evidence="1" id="KW-0805">Transcription regulation</keyword>
<dbReference type="Gene3D" id="3.40.50.2300">
    <property type="match status" value="2"/>
</dbReference>
<dbReference type="PANTHER" id="PTHR30146:SF109">
    <property type="entry name" value="HTH-TYPE TRANSCRIPTIONAL REGULATOR GALS"/>
    <property type="match status" value="1"/>
</dbReference>
<organism evidence="5 6">
    <name type="scientific">Microlunatus ginsengisoli</name>
    <dbReference type="NCBI Taxonomy" id="363863"/>
    <lineage>
        <taxon>Bacteria</taxon>
        <taxon>Bacillati</taxon>
        <taxon>Actinomycetota</taxon>
        <taxon>Actinomycetes</taxon>
        <taxon>Propionibacteriales</taxon>
        <taxon>Propionibacteriaceae</taxon>
        <taxon>Microlunatus</taxon>
    </lineage>
</organism>
<dbReference type="PROSITE" id="PS50932">
    <property type="entry name" value="HTH_LACI_2"/>
    <property type="match status" value="1"/>
</dbReference>
<dbReference type="InterPro" id="IPR028082">
    <property type="entry name" value="Peripla_BP_I"/>
</dbReference>
<dbReference type="RefSeq" id="WP_344809941.1">
    <property type="nucleotide sequence ID" value="NZ_BAABAB010000052.1"/>
</dbReference>
<evidence type="ECO:0000313" key="6">
    <source>
        <dbReference type="Proteomes" id="UP001501490"/>
    </source>
</evidence>
<dbReference type="SMART" id="SM00354">
    <property type="entry name" value="HTH_LACI"/>
    <property type="match status" value="1"/>
</dbReference>
<dbReference type="CDD" id="cd01392">
    <property type="entry name" value="HTH_LacI"/>
    <property type="match status" value="1"/>
</dbReference>
<keyword evidence="3" id="KW-0804">Transcription</keyword>
<sequence length="333" mass="35312">MADAGRSEPTIYDVARAAGVAPSTVSRALSKPGRVSFRTAEQVRRVAAELGYRSGRMELPMSTRGTGVVALIVADIANPVFVGMIRGAEREAGQHGLTLAIVESQESQEGEERAISRLEPTVDGFVLASSRLPDQAIRTLAKRKSVVVLNRVVGEVASVVSDNVRAIKKATEHLVGLGHRSICYLAGPEASYANGMRWRGLKEAGVELDLRVRRIGPFLPTMRGGADAAEHWLGRPTSAVIAYNDLMAIGFLQAAIAGGRSVPRDVSVIGFDNIVDAELVEPGLTSIAAPLVSLGSTAVARLASRRAQNSEQREPVLLPARLVLRGSTGPRTG</sequence>
<keyword evidence="6" id="KW-1185">Reference proteome</keyword>
<evidence type="ECO:0000313" key="5">
    <source>
        <dbReference type="EMBL" id="GAA3642170.1"/>
    </source>
</evidence>
<gene>
    <name evidence="5" type="ORF">GCM10022236_51000</name>
</gene>
<feature type="domain" description="HTH lacI-type" evidence="4">
    <location>
        <begin position="9"/>
        <end position="65"/>
    </location>
</feature>
<dbReference type="Pfam" id="PF00356">
    <property type="entry name" value="LacI"/>
    <property type="match status" value="1"/>
</dbReference>
<dbReference type="GO" id="GO:0003677">
    <property type="term" value="F:DNA binding"/>
    <property type="evidence" value="ECO:0007669"/>
    <property type="project" value="UniProtKB-KW"/>
</dbReference>
<keyword evidence="2 5" id="KW-0238">DNA-binding</keyword>
<dbReference type="SUPFAM" id="SSF47413">
    <property type="entry name" value="lambda repressor-like DNA-binding domains"/>
    <property type="match status" value="1"/>
</dbReference>
<dbReference type="InterPro" id="IPR000843">
    <property type="entry name" value="HTH_LacI"/>
</dbReference>
<evidence type="ECO:0000256" key="1">
    <source>
        <dbReference type="ARBA" id="ARBA00023015"/>
    </source>
</evidence>
<evidence type="ECO:0000256" key="3">
    <source>
        <dbReference type="ARBA" id="ARBA00023163"/>
    </source>
</evidence>
<dbReference type="SUPFAM" id="SSF53822">
    <property type="entry name" value="Periplasmic binding protein-like I"/>
    <property type="match status" value="1"/>
</dbReference>
<evidence type="ECO:0000259" key="4">
    <source>
        <dbReference type="PROSITE" id="PS50932"/>
    </source>
</evidence>
<reference evidence="6" key="1">
    <citation type="journal article" date="2019" name="Int. J. Syst. Evol. Microbiol.">
        <title>The Global Catalogue of Microorganisms (GCM) 10K type strain sequencing project: providing services to taxonomists for standard genome sequencing and annotation.</title>
        <authorList>
            <consortium name="The Broad Institute Genomics Platform"/>
            <consortium name="The Broad Institute Genome Sequencing Center for Infectious Disease"/>
            <person name="Wu L."/>
            <person name="Ma J."/>
        </authorList>
    </citation>
    <scope>NUCLEOTIDE SEQUENCE [LARGE SCALE GENOMIC DNA]</scope>
    <source>
        <strain evidence="6">JCM 16929</strain>
    </source>
</reference>
<evidence type="ECO:0000256" key="2">
    <source>
        <dbReference type="ARBA" id="ARBA00023125"/>
    </source>
</evidence>
<dbReference type="InterPro" id="IPR046335">
    <property type="entry name" value="LacI/GalR-like_sensor"/>
</dbReference>
<dbReference type="EMBL" id="BAABAB010000052">
    <property type="protein sequence ID" value="GAA3642170.1"/>
    <property type="molecule type" value="Genomic_DNA"/>
</dbReference>
<protein>
    <submittedName>
        <fullName evidence="5">LacI family DNA-binding transcriptional regulator</fullName>
    </submittedName>
</protein>
<accession>A0ABP7AXJ9</accession>
<dbReference type="InterPro" id="IPR010982">
    <property type="entry name" value="Lambda_DNA-bd_dom_sf"/>
</dbReference>